<dbReference type="EMBL" id="CP019607">
    <property type="protein sequence ID" value="AQP49884.1"/>
    <property type="molecule type" value="Genomic_DNA"/>
</dbReference>
<name>A0A1Q2CUV5_9ACTN</name>
<dbReference type="PANTHER" id="PTHR31528">
    <property type="entry name" value="4-AMINO-5-HYDROXYMETHYL-2-METHYLPYRIMIDINE PHOSPHATE SYNTHASE THI11-RELATED"/>
    <property type="match status" value="1"/>
</dbReference>
<evidence type="ECO:0000259" key="1">
    <source>
        <dbReference type="Pfam" id="PF09084"/>
    </source>
</evidence>
<dbReference type="Pfam" id="PF09084">
    <property type="entry name" value="NMT1"/>
    <property type="match status" value="1"/>
</dbReference>
<organism evidence="2 3">
    <name type="scientific">Tessaracoccus flavescens</name>
    <dbReference type="NCBI Taxonomy" id="399497"/>
    <lineage>
        <taxon>Bacteria</taxon>
        <taxon>Bacillati</taxon>
        <taxon>Actinomycetota</taxon>
        <taxon>Actinomycetes</taxon>
        <taxon>Propionibacteriales</taxon>
        <taxon>Propionibacteriaceae</taxon>
        <taxon>Tessaracoccus</taxon>
    </lineage>
</organism>
<dbReference type="PROSITE" id="PS51318">
    <property type="entry name" value="TAT"/>
    <property type="match status" value="1"/>
</dbReference>
<dbReference type="SUPFAM" id="SSF53850">
    <property type="entry name" value="Periplasmic binding protein-like II"/>
    <property type="match status" value="1"/>
</dbReference>
<sequence length="330" mass="34440">MLMIDRRGFLLGGLAAGAAVGLAACGTSGGEQGGKVTVGLTYIPNVQFSAFYLGVDRGIFADNGLDVTLRHHGEQEDVFGALLRGGEQVVFASADEAMVAAAGGNDLRTFATSYQTYPLNVIGLDGTLTLPPEPLTVLEGRTLGIPGHFGSSYYAALCAIHRSGLTEQQVTLQDIGYTALSALEAGKVDFIVGFINNELVQLQLRGGTPLALPVTSESEPSLVGPSLITRGGALEDASLKRMADAMAEAQQAVIDDPQAALEATAKQVPALSDATQREAAAKVLEATTQMWLRDGKVDVSVDEAAFARMGEFLTEAGIIEAPPEAPYISL</sequence>
<evidence type="ECO:0000313" key="2">
    <source>
        <dbReference type="EMBL" id="AQP49884.1"/>
    </source>
</evidence>
<dbReference type="InterPro" id="IPR015168">
    <property type="entry name" value="SsuA/THI5"/>
</dbReference>
<dbReference type="PANTHER" id="PTHR31528:SF15">
    <property type="entry name" value="RIBOFLAVIN-BINDING PROTEIN RIBY"/>
    <property type="match status" value="1"/>
</dbReference>
<protein>
    <recommendedName>
        <fullName evidence="1">SsuA/THI5-like domain-containing protein</fullName>
    </recommendedName>
</protein>
<feature type="domain" description="SsuA/THI5-like" evidence="1">
    <location>
        <begin position="45"/>
        <end position="260"/>
    </location>
</feature>
<dbReference type="InterPro" id="IPR027939">
    <property type="entry name" value="NMT1/THI5"/>
</dbReference>
<dbReference type="AlphaFoldDB" id="A0A1Q2CUV5"/>
<accession>A0A1Q2CUV5</accession>
<dbReference type="Gene3D" id="3.40.190.10">
    <property type="entry name" value="Periplasmic binding protein-like II"/>
    <property type="match status" value="2"/>
</dbReference>
<reference evidence="2 3" key="1">
    <citation type="journal article" date="2008" name="Int. J. Syst. Evol. Microbiol.">
        <title>Tessaracoccus flavescens sp. nov., isolated from marine sediment.</title>
        <authorList>
            <person name="Lee D.W."/>
            <person name="Lee S.D."/>
        </authorList>
    </citation>
    <scope>NUCLEOTIDE SEQUENCE [LARGE SCALE GENOMIC DNA]</scope>
    <source>
        <strain evidence="2 3">SST-39T</strain>
    </source>
</reference>
<dbReference type="KEGG" id="tfa:BW733_02585"/>
<dbReference type="PROSITE" id="PS51257">
    <property type="entry name" value="PROKAR_LIPOPROTEIN"/>
    <property type="match status" value="1"/>
</dbReference>
<dbReference type="InterPro" id="IPR006311">
    <property type="entry name" value="TAT_signal"/>
</dbReference>
<proteinExistence type="predicted"/>
<dbReference type="STRING" id="399497.BW733_02585"/>
<dbReference type="GO" id="GO:0009228">
    <property type="term" value="P:thiamine biosynthetic process"/>
    <property type="evidence" value="ECO:0007669"/>
    <property type="project" value="InterPro"/>
</dbReference>
<gene>
    <name evidence="2" type="ORF">BW733_02585</name>
</gene>
<dbReference type="Proteomes" id="UP000188235">
    <property type="component" value="Chromosome"/>
</dbReference>
<keyword evidence="3" id="KW-1185">Reference proteome</keyword>
<evidence type="ECO:0000313" key="3">
    <source>
        <dbReference type="Proteomes" id="UP000188235"/>
    </source>
</evidence>